<dbReference type="PROSITE" id="PS00194">
    <property type="entry name" value="THIOREDOXIN_1"/>
    <property type="match status" value="1"/>
</dbReference>
<name>A0AAW1PVM5_9CHLO</name>
<protein>
    <recommendedName>
        <fullName evidence="2">Thioredoxin domain-containing protein</fullName>
    </recommendedName>
</protein>
<dbReference type="PANTHER" id="PTHR46115">
    <property type="entry name" value="THIOREDOXIN-LIKE PROTEIN 1"/>
    <property type="match status" value="1"/>
</dbReference>
<dbReference type="InterPro" id="IPR013766">
    <property type="entry name" value="Thioredoxin_domain"/>
</dbReference>
<dbReference type="InterPro" id="IPR036249">
    <property type="entry name" value="Thioredoxin-like_sf"/>
</dbReference>
<dbReference type="AlphaFoldDB" id="A0AAW1PVM5"/>
<dbReference type="EMBL" id="JALJOQ010000006">
    <property type="protein sequence ID" value="KAK9812506.1"/>
    <property type="molecule type" value="Genomic_DNA"/>
</dbReference>
<dbReference type="CDD" id="cd02947">
    <property type="entry name" value="TRX_family"/>
    <property type="match status" value="1"/>
</dbReference>
<accession>A0AAW1PVM5</accession>
<keyword evidence="1" id="KW-1015">Disulfide bond</keyword>
<sequence length="155" mass="17383">MLRQCLRRQLTEVAAFRNLLAPSESRFHRTFPQQGSDCEDRVIDLQSDEEYKRRIHDAQALNQLAVIDFTAKWCGPCKVFAPMYQKLSKMHSDVAFLKVDIDSEKLQETSLEHGIAAVPTIVVMKDGKSVARVQGADGGAVLDAIMRYKPSTTAD</sequence>
<keyword evidence="4" id="KW-1185">Reference proteome</keyword>
<dbReference type="Proteomes" id="UP001465755">
    <property type="component" value="Unassembled WGS sequence"/>
</dbReference>
<dbReference type="PROSITE" id="PS51352">
    <property type="entry name" value="THIOREDOXIN_2"/>
    <property type="match status" value="1"/>
</dbReference>
<evidence type="ECO:0000313" key="3">
    <source>
        <dbReference type="EMBL" id="KAK9812506.1"/>
    </source>
</evidence>
<dbReference type="SUPFAM" id="SSF52833">
    <property type="entry name" value="Thioredoxin-like"/>
    <property type="match status" value="1"/>
</dbReference>
<evidence type="ECO:0000259" key="2">
    <source>
        <dbReference type="PROSITE" id="PS51352"/>
    </source>
</evidence>
<dbReference type="Pfam" id="PF00085">
    <property type="entry name" value="Thioredoxin"/>
    <property type="match status" value="1"/>
</dbReference>
<gene>
    <name evidence="3" type="ORF">WJX73_004743</name>
</gene>
<dbReference type="PRINTS" id="PR00421">
    <property type="entry name" value="THIOREDOXIN"/>
</dbReference>
<evidence type="ECO:0000313" key="4">
    <source>
        <dbReference type="Proteomes" id="UP001465755"/>
    </source>
</evidence>
<reference evidence="3 4" key="1">
    <citation type="journal article" date="2024" name="Nat. Commun.">
        <title>Phylogenomics reveals the evolutionary origins of lichenization in chlorophyte algae.</title>
        <authorList>
            <person name="Puginier C."/>
            <person name="Libourel C."/>
            <person name="Otte J."/>
            <person name="Skaloud P."/>
            <person name="Haon M."/>
            <person name="Grisel S."/>
            <person name="Petersen M."/>
            <person name="Berrin J.G."/>
            <person name="Delaux P.M."/>
            <person name="Dal Grande F."/>
            <person name="Keller J."/>
        </authorList>
    </citation>
    <scope>NUCLEOTIDE SEQUENCE [LARGE SCALE GENOMIC DNA]</scope>
    <source>
        <strain evidence="3 4">SAG 2036</strain>
    </source>
</reference>
<proteinExistence type="predicted"/>
<dbReference type="Gene3D" id="3.40.30.10">
    <property type="entry name" value="Glutaredoxin"/>
    <property type="match status" value="1"/>
</dbReference>
<organism evidence="3 4">
    <name type="scientific">Symbiochloris irregularis</name>
    <dbReference type="NCBI Taxonomy" id="706552"/>
    <lineage>
        <taxon>Eukaryota</taxon>
        <taxon>Viridiplantae</taxon>
        <taxon>Chlorophyta</taxon>
        <taxon>core chlorophytes</taxon>
        <taxon>Trebouxiophyceae</taxon>
        <taxon>Trebouxiales</taxon>
        <taxon>Trebouxiaceae</taxon>
        <taxon>Symbiochloris</taxon>
    </lineage>
</organism>
<comment type="caution">
    <text evidence="3">The sequence shown here is derived from an EMBL/GenBank/DDBJ whole genome shotgun (WGS) entry which is preliminary data.</text>
</comment>
<evidence type="ECO:0000256" key="1">
    <source>
        <dbReference type="ARBA" id="ARBA00023157"/>
    </source>
</evidence>
<dbReference type="InterPro" id="IPR017937">
    <property type="entry name" value="Thioredoxin_CS"/>
</dbReference>
<feature type="domain" description="Thioredoxin" evidence="2">
    <location>
        <begin position="25"/>
        <end position="154"/>
    </location>
</feature>